<accession>A0A484L7R8</accession>
<protein>
    <submittedName>
        <fullName evidence="2">Uncharacterized protein</fullName>
    </submittedName>
</protein>
<proteinExistence type="predicted"/>
<dbReference type="AlphaFoldDB" id="A0A484L7R8"/>
<name>A0A484L7R8_9ASTE</name>
<dbReference type="Proteomes" id="UP000595140">
    <property type="component" value="Unassembled WGS sequence"/>
</dbReference>
<dbReference type="PANTHER" id="PTHR33673:SF36">
    <property type="entry name" value="MYB-LIKE PROTEIN Q"/>
    <property type="match status" value="1"/>
</dbReference>
<sequence>MDHGSEVEPSKAPPSASSSSLPPSSSSSSSSSSHDFSRTEPETTLAAFSFDKALNDINDANGNYSIPREVFFASTSSASKVSDESASQNWSPMQSPPVQVMENLGEFDDSGRISISILTSDTSTPGSSFSFEPWSNCKKLDTSMSSASKAAERSPNGPPSSIFRSKSSTPTDWSHASNESLFSIQIGNHSFSGDLIFRSGEFETFGEHGRYGHMPVAHIGEDNKDALYTGVHVVPLGAGANGHSPSNFVTHPITKKPEPTRCEYCCTGWTWAAPVSVYTADVKSPSVQAASAADGASPVATAVNKDGPAQIATAANDHSLVGVAAMNFPALLATAVSQLHVHASPSSVQSGEAVFAMALALSIVDNVANDRCLKKASIFTKNTKYIFVYSYVY</sequence>
<keyword evidence="3" id="KW-1185">Reference proteome</keyword>
<feature type="compositionally biased region" description="Low complexity" evidence="1">
    <location>
        <begin position="13"/>
        <end position="33"/>
    </location>
</feature>
<evidence type="ECO:0000313" key="3">
    <source>
        <dbReference type="Proteomes" id="UP000595140"/>
    </source>
</evidence>
<dbReference type="PANTHER" id="PTHR33673">
    <property type="entry name" value="SUPPRESSOR SRP40-LIKE PROTEIN"/>
    <property type="match status" value="1"/>
</dbReference>
<reference evidence="2 3" key="1">
    <citation type="submission" date="2018-04" db="EMBL/GenBank/DDBJ databases">
        <authorList>
            <person name="Vogel A."/>
        </authorList>
    </citation>
    <scope>NUCLEOTIDE SEQUENCE [LARGE SCALE GENOMIC DNA]</scope>
</reference>
<dbReference type="OrthoDB" id="1302201at2759"/>
<dbReference type="EMBL" id="OOIL02001115">
    <property type="protein sequence ID" value="VFQ72387.1"/>
    <property type="molecule type" value="Genomic_DNA"/>
</dbReference>
<evidence type="ECO:0000256" key="1">
    <source>
        <dbReference type="SAM" id="MobiDB-lite"/>
    </source>
</evidence>
<evidence type="ECO:0000313" key="2">
    <source>
        <dbReference type="EMBL" id="VFQ72387.1"/>
    </source>
</evidence>
<feature type="region of interest" description="Disordered" evidence="1">
    <location>
        <begin position="1"/>
        <end position="41"/>
    </location>
</feature>
<gene>
    <name evidence="2" type="ORF">CCAM_LOCUS14163</name>
</gene>
<feature type="region of interest" description="Disordered" evidence="1">
    <location>
        <begin position="145"/>
        <end position="171"/>
    </location>
</feature>
<feature type="compositionally biased region" description="Polar residues" evidence="1">
    <location>
        <begin position="162"/>
        <end position="171"/>
    </location>
</feature>
<organism evidence="2 3">
    <name type="scientific">Cuscuta campestris</name>
    <dbReference type="NCBI Taxonomy" id="132261"/>
    <lineage>
        <taxon>Eukaryota</taxon>
        <taxon>Viridiplantae</taxon>
        <taxon>Streptophyta</taxon>
        <taxon>Embryophyta</taxon>
        <taxon>Tracheophyta</taxon>
        <taxon>Spermatophyta</taxon>
        <taxon>Magnoliopsida</taxon>
        <taxon>eudicotyledons</taxon>
        <taxon>Gunneridae</taxon>
        <taxon>Pentapetalae</taxon>
        <taxon>asterids</taxon>
        <taxon>lamiids</taxon>
        <taxon>Solanales</taxon>
        <taxon>Convolvulaceae</taxon>
        <taxon>Cuscuteae</taxon>
        <taxon>Cuscuta</taxon>
        <taxon>Cuscuta subgen. Grammica</taxon>
        <taxon>Cuscuta sect. Cleistogrammica</taxon>
    </lineage>
</organism>